<accession>A0A5C5XJP1</accession>
<evidence type="ECO:0000313" key="2">
    <source>
        <dbReference type="EMBL" id="TWT62002.1"/>
    </source>
</evidence>
<dbReference type="RefSeq" id="WP_146503910.1">
    <property type="nucleotide sequence ID" value="NZ_SJPG01000001.1"/>
</dbReference>
<feature type="transmembrane region" description="Helical" evidence="1">
    <location>
        <begin position="49"/>
        <end position="70"/>
    </location>
</feature>
<comment type="caution">
    <text evidence="2">The sequence shown here is derived from an EMBL/GenBank/DDBJ whole genome shotgun (WGS) entry which is preliminary data.</text>
</comment>
<gene>
    <name evidence="2" type="ORF">Pan54_27410</name>
</gene>
<keyword evidence="1" id="KW-0472">Membrane</keyword>
<dbReference type="EMBL" id="SJPG01000001">
    <property type="protein sequence ID" value="TWT62002.1"/>
    <property type="molecule type" value="Genomic_DNA"/>
</dbReference>
<dbReference type="Proteomes" id="UP000316095">
    <property type="component" value="Unassembled WGS sequence"/>
</dbReference>
<evidence type="ECO:0000313" key="3">
    <source>
        <dbReference type="Proteomes" id="UP000316095"/>
    </source>
</evidence>
<proteinExistence type="predicted"/>
<evidence type="ECO:0000256" key="1">
    <source>
        <dbReference type="SAM" id="Phobius"/>
    </source>
</evidence>
<keyword evidence="1" id="KW-1133">Transmembrane helix</keyword>
<dbReference type="OrthoDB" id="287444at2"/>
<dbReference type="AlphaFoldDB" id="A0A5C5XJP1"/>
<sequence length="85" mass="9559">MQLNKNYSQPNYWFFFIPFSISALIGLASLIVAEMFMPDNAGGMAGKLAIYRWIGSGTLCWMAIAIWSWGKIRETSSTNRSLSTK</sequence>
<protein>
    <submittedName>
        <fullName evidence="2">Uncharacterized protein</fullName>
    </submittedName>
</protein>
<feature type="transmembrane region" description="Helical" evidence="1">
    <location>
        <begin position="12"/>
        <end position="37"/>
    </location>
</feature>
<reference evidence="2 3" key="1">
    <citation type="submission" date="2019-02" db="EMBL/GenBank/DDBJ databases">
        <title>Deep-cultivation of Planctomycetes and their phenomic and genomic characterization uncovers novel biology.</title>
        <authorList>
            <person name="Wiegand S."/>
            <person name="Jogler M."/>
            <person name="Boedeker C."/>
            <person name="Pinto D."/>
            <person name="Vollmers J."/>
            <person name="Rivas-Marin E."/>
            <person name="Kohn T."/>
            <person name="Peeters S.H."/>
            <person name="Heuer A."/>
            <person name="Rast P."/>
            <person name="Oberbeckmann S."/>
            <person name="Bunk B."/>
            <person name="Jeske O."/>
            <person name="Meyerdierks A."/>
            <person name="Storesund J.E."/>
            <person name="Kallscheuer N."/>
            <person name="Luecker S."/>
            <person name="Lage O.M."/>
            <person name="Pohl T."/>
            <person name="Merkel B.J."/>
            <person name="Hornburger P."/>
            <person name="Mueller R.-W."/>
            <person name="Bruemmer F."/>
            <person name="Labrenz M."/>
            <person name="Spormann A.M."/>
            <person name="Op Den Camp H."/>
            <person name="Overmann J."/>
            <person name="Amann R."/>
            <person name="Jetten M.S.M."/>
            <person name="Mascher T."/>
            <person name="Medema M.H."/>
            <person name="Devos D.P."/>
            <person name="Kaster A.-K."/>
            <person name="Ovreas L."/>
            <person name="Rohde M."/>
            <person name="Galperin M.Y."/>
            <person name="Jogler C."/>
        </authorList>
    </citation>
    <scope>NUCLEOTIDE SEQUENCE [LARGE SCALE GENOMIC DNA]</scope>
    <source>
        <strain evidence="2 3">Pan54</strain>
    </source>
</reference>
<keyword evidence="3" id="KW-1185">Reference proteome</keyword>
<name>A0A5C5XJP1_9PLAN</name>
<organism evidence="2 3">
    <name type="scientific">Rubinisphaera italica</name>
    <dbReference type="NCBI Taxonomy" id="2527969"/>
    <lineage>
        <taxon>Bacteria</taxon>
        <taxon>Pseudomonadati</taxon>
        <taxon>Planctomycetota</taxon>
        <taxon>Planctomycetia</taxon>
        <taxon>Planctomycetales</taxon>
        <taxon>Planctomycetaceae</taxon>
        <taxon>Rubinisphaera</taxon>
    </lineage>
</organism>
<keyword evidence="1" id="KW-0812">Transmembrane</keyword>